<dbReference type="AlphaFoldDB" id="A0A317FG97"/>
<name>A0A317FG97_9PROT</name>
<dbReference type="Proteomes" id="UP000245765">
    <property type="component" value="Unassembled WGS sequence"/>
</dbReference>
<protein>
    <submittedName>
        <fullName evidence="1">Uncharacterized protein</fullName>
    </submittedName>
</protein>
<reference evidence="2" key="1">
    <citation type="submission" date="2018-05" db="EMBL/GenBank/DDBJ databases">
        <authorList>
            <person name="Du Z."/>
            <person name="Wang X."/>
        </authorList>
    </citation>
    <scope>NUCLEOTIDE SEQUENCE [LARGE SCALE GENOMIC DNA]</scope>
    <source>
        <strain evidence="2">CQN31</strain>
    </source>
</reference>
<accession>A0A317FG97</accession>
<sequence length="108" mass="11667">MFVQDRDGKLDTYPDLEVFHLLMQQTPLVNRNPDGSRTLVFDLADPIRALGAAASEERADAERLRAKIASLSMEAHALGLPLTAALADSAELVAEAELADTGRLPPRS</sequence>
<organism evidence="1 2">
    <name type="scientific">Falsiroseomonas bella</name>
    <dbReference type="NCBI Taxonomy" id="2184016"/>
    <lineage>
        <taxon>Bacteria</taxon>
        <taxon>Pseudomonadati</taxon>
        <taxon>Pseudomonadota</taxon>
        <taxon>Alphaproteobacteria</taxon>
        <taxon>Acetobacterales</taxon>
        <taxon>Roseomonadaceae</taxon>
        <taxon>Falsiroseomonas</taxon>
    </lineage>
</organism>
<evidence type="ECO:0000313" key="2">
    <source>
        <dbReference type="Proteomes" id="UP000245765"/>
    </source>
</evidence>
<gene>
    <name evidence="1" type="ORF">DFH01_11105</name>
</gene>
<comment type="caution">
    <text evidence="1">The sequence shown here is derived from an EMBL/GenBank/DDBJ whole genome shotgun (WGS) entry which is preliminary data.</text>
</comment>
<proteinExistence type="predicted"/>
<evidence type="ECO:0000313" key="1">
    <source>
        <dbReference type="EMBL" id="PWS37382.1"/>
    </source>
</evidence>
<dbReference type="EMBL" id="QGNA01000002">
    <property type="protein sequence ID" value="PWS37382.1"/>
    <property type="molecule type" value="Genomic_DNA"/>
</dbReference>
<keyword evidence="2" id="KW-1185">Reference proteome</keyword>